<dbReference type="InterPro" id="IPR046529">
    <property type="entry name" value="DUF6594"/>
</dbReference>
<accession>A0A5M9JHZ3</accession>
<evidence type="ECO:0000256" key="1">
    <source>
        <dbReference type="SAM" id="Phobius"/>
    </source>
</evidence>
<keyword evidence="1" id="KW-1133">Transmembrane helix</keyword>
<comment type="caution">
    <text evidence="3">The sequence shown here is derived from an EMBL/GenBank/DDBJ whole genome shotgun (WGS) entry which is preliminary data.</text>
</comment>
<organism evidence="3 4">
    <name type="scientific">Monilinia fructicola</name>
    <name type="common">Brown rot fungus</name>
    <name type="synonym">Ciboria fructicola</name>
    <dbReference type="NCBI Taxonomy" id="38448"/>
    <lineage>
        <taxon>Eukaryota</taxon>
        <taxon>Fungi</taxon>
        <taxon>Dikarya</taxon>
        <taxon>Ascomycota</taxon>
        <taxon>Pezizomycotina</taxon>
        <taxon>Leotiomycetes</taxon>
        <taxon>Helotiales</taxon>
        <taxon>Sclerotiniaceae</taxon>
        <taxon>Monilinia</taxon>
    </lineage>
</organism>
<keyword evidence="1" id="KW-0812">Transmembrane</keyword>
<proteinExistence type="predicted"/>
<evidence type="ECO:0000313" key="3">
    <source>
        <dbReference type="EMBL" id="KAA8568270.1"/>
    </source>
</evidence>
<name>A0A5M9JHZ3_MONFR</name>
<dbReference type="AlphaFoldDB" id="A0A5M9JHZ3"/>
<keyword evidence="1" id="KW-0472">Membrane</keyword>
<dbReference type="VEuPathDB" id="FungiDB:MFRU_034g00820"/>
<dbReference type="PANTHER" id="PTHR34502:SF4">
    <property type="entry name" value="DUF6594 DOMAIN-CONTAINING PROTEIN"/>
    <property type="match status" value="1"/>
</dbReference>
<reference evidence="3 4" key="1">
    <citation type="submission" date="2019-06" db="EMBL/GenBank/DDBJ databases">
        <title>Genome Sequence of the Brown Rot Fungal Pathogen Monilinia fructicola.</title>
        <authorList>
            <person name="De Miccolis Angelini R.M."/>
            <person name="Landi L."/>
            <person name="Abate D."/>
            <person name="Pollastro S."/>
            <person name="Romanazzi G."/>
            <person name="Faretra F."/>
        </authorList>
    </citation>
    <scope>NUCLEOTIDE SEQUENCE [LARGE SCALE GENOMIC DNA]</scope>
    <source>
        <strain evidence="3 4">Mfrc123</strain>
    </source>
</reference>
<dbReference type="Pfam" id="PF20237">
    <property type="entry name" value="DUF6594"/>
    <property type="match status" value="1"/>
</dbReference>
<sequence length="302" mass="34167">MFRGAINWVRTQIHRAPKVDIEMAQPTRVFLNGFPAASELIASDIDRSASIYRCFHKLSARNLLYLEAELLGLEKEQDNLDIEDSHGGPDILQYLRSWEELNASQEQRQKIRVDLIRRITVKLKEYHEALLLQRNVLEMSKPHIRTVEAMKSLLHDHNSRHGPAFSGLSNQRLNDETDLVALHPEFSQDWLMRVAQLPYLRMLSWESNIDNSIARFSKQKLSRVVGTLSLMIAGVLFIGAIVALYFITNNGIRLGLICVFMSAFAFSLHSLTNAKRTEIFASTAAYAAVLVVFVSGNLGTST</sequence>
<evidence type="ECO:0000259" key="2">
    <source>
        <dbReference type="Pfam" id="PF20237"/>
    </source>
</evidence>
<feature type="transmembrane region" description="Helical" evidence="1">
    <location>
        <begin position="224"/>
        <end position="246"/>
    </location>
</feature>
<dbReference type="Proteomes" id="UP000322873">
    <property type="component" value="Unassembled WGS sequence"/>
</dbReference>
<feature type="domain" description="DUF6594" evidence="2">
    <location>
        <begin position="35"/>
        <end position="291"/>
    </location>
</feature>
<feature type="transmembrane region" description="Helical" evidence="1">
    <location>
        <begin position="279"/>
        <end position="299"/>
    </location>
</feature>
<feature type="transmembrane region" description="Helical" evidence="1">
    <location>
        <begin position="252"/>
        <end position="272"/>
    </location>
</feature>
<dbReference type="OrthoDB" id="3533814at2759"/>
<keyword evidence="4" id="KW-1185">Reference proteome</keyword>
<evidence type="ECO:0000313" key="4">
    <source>
        <dbReference type="Proteomes" id="UP000322873"/>
    </source>
</evidence>
<gene>
    <name evidence="3" type="ORF">EYC84_008649</name>
</gene>
<dbReference type="PANTHER" id="PTHR34502">
    <property type="entry name" value="DUF6594 DOMAIN-CONTAINING PROTEIN-RELATED"/>
    <property type="match status" value="1"/>
</dbReference>
<protein>
    <recommendedName>
        <fullName evidence="2">DUF6594 domain-containing protein</fullName>
    </recommendedName>
</protein>
<dbReference type="EMBL" id="VICG01000010">
    <property type="protein sequence ID" value="KAA8568270.1"/>
    <property type="molecule type" value="Genomic_DNA"/>
</dbReference>